<dbReference type="EMBL" id="JBBXMP010001119">
    <property type="protein sequence ID" value="KAL0056653.1"/>
    <property type="molecule type" value="Genomic_DNA"/>
</dbReference>
<comment type="caution">
    <text evidence="1">The sequence shown here is derived from an EMBL/GenBank/DDBJ whole genome shotgun (WGS) entry which is preliminary data.</text>
</comment>
<keyword evidence="2" id="KW-1185">Reference proteome</keyword>
<gene>
    <name evidence="1" type="ORF">AAF712_016742</name>
</gene>
<feature type="non-terminal residue" evidence="1">
    <location>
        <position position="162"/>
    </location>
</feature>
<reference evidence="1 2" key="1">
    <citation type="submission" date="2024-05" db="EMBL/GenBank/DDBJ databases">
        <title>A draft genome resource for the thread blight pathogen Marasmius tenuissimus strain MS-2.</title>
        <authorList>
            <person name="Yulfo-Soto G.E."/>
            <person name="Baruah I.K."/>
            <person name="Amoako-Attah I."/>
            <person name="Bukari Y."/>
            <person name="Meinhardt L.W."/>
            <person name="Bailey B.A."/>
            <person name="Cohen S.P."/>
        </authorList>
    </citation>
    <scope>NUCLEOTIDE SEQUENCE [LARGE SCALE GENOMIC DNA]</scope>
    <source>
        <strain evidence="1 2">MS-2</strain>
    </source>
</reference>
<proteinExistence type="predicted"/>
<name>A0ABR2Z5Y9_9AGAR</name>
<accession>A0ABR2Z5Y9</accession>
<evidence type="ECO:0000313" key="2">
    <source>
        <dbReference type="Proteomes" id="UP001437256"/>
    </source>
</evidence>
<evidence type="ECO:0000313" key="1">
    <source>
        <dbReference type="EMBL" id="KAL0056653.1"/>
    </source>
</evidence>
<dbReference type="Proteomes" id="UP001437256">
    <property type="component" value="Unassembled WGS sequence"/>
</dbReference>
<sequence length="162" mass="18155">MLRSKPMQISDTQKCPKFVSPRTGGRLKLCPYNHIKNGVVEHEVPMVRRGCGLRRRLLIPQDPDKKWFILEYSNEGADLCHNHPVPILDKVSSNVKAEYKSLVKANGSGMSQRQIEKSPVTSMMLGGKTPSEHSSALVDTRTKREIILEVKKEQHPTGLGLS</sequence>
<organism evidence="1 2">
    <name type="scientific">Marasmius tenuissimus</name>
    <dbReference type="NCBI Taxonomy" id="585030"/>
    <lineage>
        <taxon>Eukaryota</taxon>
        <taxon>Fungi</taxon>
        <taxon>Dikarya</taxon>
        <taxon>Basidiomycota</taxon>
        <taxon>Agaricomycotina</taxon>
        <taxon>Agaricomycetes</taxon>
        <taxon>Agaricomycetidae</taxon>
        <taxon>Agaricales</taxon>
        <taxon>Marasmiineae</taxon>
        <taxon>Marasmiaceae</taxon>
        <taxon>Marasmius</taxon>
    </lineage>
</organism>
<protein>
    <submittedName>
        <fullName evidence="1">Uncharacterized protein</fullName>
    </submittedName>
</protein>